<name>A0ABP9VEQ2_9DEIO</name>
<keyword evidence="2" id="KW-1185">Reference proteome</keyword>
<proteinExistence type="predicted"/>
<gene>
    <name evidence="1" type="ORF">Dxin01_03465</name>
</gene>
<reference evidence="1 2" key="1">
    <citation type="submission" date="2024-02" db="EMBL/GenBank/DDBJ databases">
        <title>Deinococcus xinjiangensis NBRC 107630.</title>
        <authorList>
            <person name="Ichikawa N."/>
            <person name="Katano-Makiyama Y."/>
            <person name="Hidaka K."/>
        </authorList>
    </citation>
    <scope>NUCLEOTIDE SEQUENCE [LARGE SCALE GENOMIC DNA]</scope>
    <source>
        <strain evidence="1 2">NBRC 107630</strain>
    </source>
</reference>
<dbReference type="EMBL" id="BAABRN010000062">
    <property type="protein sequence ID" value="GAA5503704.1"/>
    <property type="molecule type" value="Genomic_DNA"/>
</dbReference>
<evidence type="ECO:0000313" key="2">
    <source>
        <dbReference type="Proteomes" id="UP001458946"/>
    </source>
</evidence>
<dbReference type="RefSeq" id="WP_353543678.1">
    <property type="nucleotide sequence ID" value="NZ_BAABRN010000062.1"/>
</dbReference>
<accession>A0ABP9VEQ2</accession>
<evidence type="ECO:0000313" key="1">
    <source>
        <dbReference type="EMBL" id="GAA5503704.1"/>
    </source>
</evidence>
<comment type="caution">
    <text evidence="1">The sequence shown here is derived from an EMBL/GenBank/DDBJ whole genome shotgun (WGS) entry which is preliminary data.</text>
</comment>
<protein>
    <submittedName>
        <fullName evidence="1">Uncharacterized protein</fullName>
    </submittedName>
</protein>
<organism evidence="1 2">
    <name type="scientific">Deinococcus xinjiangensis</name>
    <dbReference type="NCBI Taxonomy" id="457454"/>
    <lineage>
        <taxon>Bacteria</taxon>
        <taxon>Thermotogati</taxon>
        <taxon>Deinococcota</taxon>
        <taxon>Deinococci</taxon>
        <taxon>Deinococcales</taxon>
        <taxon>Deinococcaceae</taxon>
        <taxon>Deinococcus</taxon>
    </lineage>
</organism>
<dbReference type="Proteomes" id="UP001458946">
    <property type="component" value="Unassembled WGS sequence"/>
</dbReference>
<sequence length="105" mass="11783">MTTRKTYTAEFNRYGEVAGRCTGSSTLAQGVQVLSQNGRRWENATLQERSVVMSSNRNYFIHNALGTSLPSLNSHFTCIRTGEQVTATLDLEGAYMPIEVHKFFM</sequence>